<reference evidence="1" key="2">
    <citation type="journal article" date="2023" name="Microbiol Resour">
        <title>Decontamination and Annotation of the Draft Genome Sequence of the Oomycete Lagenidium giganteum ARSEF 373.</title>
        <authorList>
            <person name="Morgan W.R."/>
            <person name="Tartar A."/>
        </authorList>
    </citation>
    <scope>NUCLEOTIDE SEQUENCE</scope>
    <source>
        <strain evidence="1">ARSEF 373</strain>
    </source>
</reference>
<gene>
    <name evidence="1" type="ORF">N0F65_000149</name>
</gene>
<protein>
    <submittedName>
        <fullName evidence="1">Uncharacterized protein</fullName>
    </submittedName>
</protein>
<evidence type="ECO:0000313" key="1">
    <source>
        <dbReference type="EMBL" id="DAZ93533.1"/>
    </source>
</evidence>
<name>A0AAV2YJR2_9STRA</name>
<dbReference type="AlphaFoldDB" id="A0AAV2YJR2"/>
<reference evidence="1" key="1">
    <citation type="submission" date="2022-11" db="EMBL/GenBank/DDBJ databases">
        <authorList>
            <person name="Morgan W.R."/>
            <person name="Tartar A."/>
        </authorList>
    </citation>
    <scope>NUCLEOTIDE SEQUENCE</scope>
    <source>
        <strain evidence="1">ARSEF 373</strain>
    </source>
</reference>
<keyword evidence="2" id="KW-1185">Reference proteome</keyword>
<organism evidence="1 2">
    <name type="scientific">Lagenidium giganteum</name>
    <dbReference type="NCBI Taxonomy" id="4803"/>
    <lineage>
        <taxon>Eukaryota</taxon>
        <taxon>Sar</taxon>
        <taxon>Stramenopiles</taxon>
        <taxon>Oomycota</taxon>
        <taxon>Peronosporomycetes</taxon>
        <taxon>Pythiales</taxon>
        <taxon>Pythiaceae</taxon>
    </lineage>
</organism>
<comment type="caution">
    <text evidence="1">The sequence shown here is derived from an EMBL/GenBank/DDBJ whole genome shotgun (WGS) entry which is preliminary data.</text>
</comment>
<accession>A0AAV2YJR2</accession>
<evidence type="ECO:0000313" key="2">
    <source>
        <dbReference type="Proteomes" id="UP001146120"/>
    </source>
</evidence>
<sequence length="194" mass="21653">MRKTPNPFMTTSSGIIGINLNEPVVFEAPKVQPENNQLSAGAVSANSLKDFMYQTTSKALGDGVPVRERSQLSKRMDKSTLQKGLRLPHEVDEKGLVRIKSVDVVSPSECMLNPEEIIAPNLDTRSISDARTEHPMYATSNRDIGAEKAQLKVEIERRGRPNTFTTTFNGFRYRDYGLNTAVTKSRICDQLDYS</sequence>
<dbReference type="Proteomes" id="UP001146120">
    <property type="component" value="Unassembled WGS sequence"/>
</dbReference>
<dbReference type="EMBL" id="DAKRPA010000309">
    <property type="protein sequence ID" value="DAZ93533.1"/>
    <property type="molecule type" value="Genomic_DNA"/>
</dbReference>
<proteinExistence type="predicted"/>